<dbReference type="Proteomes" id="UP000325755">
    <property type="component" value="Chromosome"/>
</dbReference>
<organism evidence="1 3">
    <name type="scientific">Candidatus Methylospira mobilis</name>
    <dbReference type="NCBI Taxonomy" id="1808979"/>
    <lineage>
        <taxon>Bacteria</taxon>
        <taxon>Pseudomonadati</taxon>
        <taxon>Pseudomonadota</taxon>
        <taxon>Gammaproteobacteria</taxon>
        <taxon>Methylococcales</taxon>
        <taxon>Methylococcaceae</taxon>
        <taxon>Candidatus Methylospira</taxon>
    </lineage>
</organism>
<reference evidence="1 3" key="1">
    <citation type="submission" date="2019-09" db="EMBL/GenBank/DDBJ databases">
        <title>Ecophysiology of the spiral-shaped methanotroph Methylospira mobilis as revealed by the complete genome sequence.</title>
        <authorList>
            <person name="Oshkin I.Y."/>
            <person name="Dedysh S.N."/>
            <person name="Miroshnikov K."/>
            <person name="Danilova O.V."/>
            <person name="Hakobyan A."/>
            <person name="Liesack W."/>
        </authorList>
    </citation>
    <scope>NUCLEOTIDE SEQUENCE [LARGE SCALE GENOMIC DNA]</scope>
    <source>
        <strain evidence="1 3">Shm1</strain>
    </source>
</reference>
<accession>A0A5Q0BKN0</accession>
<dbReference type="KEGG" id="mmob:F6R98_09120"/>
<dbReference type="KEGG" id="mmob:F6R98_10615"/>
<protein>
    <submittedName>
        <fullName evidence="1">Uncharacterized protein</fullName>
    </submittedName>
</protein>
<evidence type="ECO:0000313" key="2">
    <source>
        <dbReference type="EMBL" id="QFY43011.1"/>
    </source>
</evidence>
<dbReference type="OrthoDB" id="9135870at2"/>
<keyword evidence="3" id="KW-1185">Reference proteome</keyword>
<name>A0A5Q0BKN0_9GAMM</name>
<dbReference type="RefSeq" id="WP_153248760.1">
    <property type="nucleotide sequence ID" value="NZ_CP044205.1"/>
</dbReference>
<dbReference type="AlphaFoldDB" id="A0A5Q0BKN0"/>
<proteinExistence type="predicted"/>
<dbReference type="EMBL" id="CP044205">
    <property type="protein sequence ID" value="QFY43011.1"/>
    <property type="molecule type" value="Genomic_DNA"/>
</dbReference>
<evidence type="ECO:0000313" key="1">
    <source>
        <dbReference type="EMBL" id="QFY42764.1"/>
    </source>
</evidence>
<evidence type="ECO:0000313" key="3">
    <source>
        <dbReference type="Proteomes" id="UP000325755"/>
    </source>
</evidence>
<sequence length="124" mass="13435">MASISALSARFSKDERPIGIVIDPETVLRQALAATRMYAGYGVLECGNTGAEITADTDLSDSEWAVIRPLFLLYVERECAIHQEASRAMGLETFGRMSSEISGDIALAEQNLPGQAFCYTVITV</sequence>
<gene>
    <name evidence="1" type="ORF">F6R98_09120</name>
    <name evidence="2" type="ORF">F6R98_10615</name>
</gene>
<dbReference type="InParanoid" id="A0A5Q0BKN0"/>
<dbReference type="EMBL" id="CP044205">
    <property type="protein sequence ID" value="QFY42764.1"/>
    <property type="molecule type" value="Genomic_DNA"/>
</dbReference>